<evidence type="ECO:0000313" key="5">
    <source>
        <dbReference type="Proteomes" id="UP000637002"/>
    </source>
</evidence>
<comment type="similarity">
    <text evidence="1">Belongs to the AB hydrolase superfamily. AB hydrolase 2 family.</text>
</comment>
<sequence>MSPAVLRLDERTGIHWEWQTMAQTIDGPRLAPRSGRAKRLVVLLHGYGADGNDLIEIGRQWQAWLPDTYFVAPHAPSRLPQMPTGRQWFPLTMRDPNERWVGANAAQPVIDAFLDAEFARHGLDESKLALVGFSQGTMMALHVGLRRARPPAALLGYSGLLVADERAGTEALKDDIRGRPPVLLIHGEADDLIPADALFLSAEGLAKAEVPCQWHLCPGLGHGIDAEGLRHGGLFLTQCFGLPYPARGAAG</sequence>
<evidence type="ECO:0000259" key="3">
    <source>
        <dbReference type="Pfam" id="PF02230"/>
    </source>
</evidence>
<protein>
    <submittedName>
        <fullName evidence="4">Phospholipase</fullName>
    </submittedName>
</protein>
<evidence type="ECO:0000256" key="1">
    <source>
        <dbReference type="ARBA" id="ARBA00006499"/>
    </source>
</evidence>
<dbReference type="PANTHER" id="PTHR10655:SF17">
    <property type="entry name" value="LYSOPHOSPHOLIPASE-LIKE PROTEIN 1"/>
    <property type="match status" value="1"/>
</dbReference>
<dbReference type="InterPro" id="IPR029058">
    <property type="entry name" value="AB_hydrolase_fold"/>
</dbReference>
<evidence type="ECO:0000256" key="2">
    <source>
        <dbReference type="ARBA" id="ARBA00022801"/>
    </source>
</evidence>
<proteinExistence type="inferred from homology"/>
<dbReference type="InterPro" id="IPR003140">
    <property type="entry name" value="PLipase/COase/thioEstase"/>
</dbReference>
<feature type="domain" description="Phospholipase/carboxylesterase/thioesterase" evidence="3">
    <location>
        <begin position="33"/>
        <end position="233"/>
    </location>
</feature>
<dbReference type="InterPro" id="IPR050565">
    <property type="entry name" value="LYPA1-2/EST-like"/>
</dbReference>
<comment type="caution">
    <text evidence="4">The sequence shown here is derived from an EMBL/GenBank/DDBJ whole genome shotgun (WGS) entry which is preliminary data.</text>
</comment>
<dbReference type="Proteomes" id="UP000637002">
    <property type="component" value="Unassembled WGS sequence"/>
</dbReference>
<keyword evidence="5" id="KW-1185">Reference proteome</keyword>
<keyword evidence="2" id="KW-0378">Hydrolase</keyword>
<dbReference type="Gene3D" id="3.40.50.1820">
    <property type="entry name" value="alpha/beta hydrolase"/>
    <property type="match status" value="1"/>
</dbReference>
<dbReference type="EMBL" id="BMGG01000001">
    <property type="protein sequence ID" value="GGC44977.1"/>
    <property type="molecule type" value="Genomic_DNA"/>
</dbReference>
<dbReference type="Pfam" id="PF02230">
    <property type="entry name" value="Abhydrolase_2"/>
    <property type="match status" value="1"/>
</dbReference>
<name>A0A916TVZ3_9HYPH</name>
<evidence type="ECO:0000313" key="4">
    <source>
        <dbReference type="EMBL" id="GGC44977.1"/>
    </source>
</evidence>
<gene>
    <name evidence="4" type="ORF">GCM10010994_00200</name>
</gene>
<reference evidence="4" key="1">
    <citation type="journal article" date="2014" name="Int. J. Syst. Evol. Microbiol.">
        <title>Complete genome sequence of Corynebacterium casei LMG S-19264T (=DSM 44701T), isolated from a smear-ripened cheese.</title>
        <authorList>
            <consortium name="US DOE Joint Genome Institute (JGI-PGF)"/>
            <person name="Walter F."/>
            <person name="Albersmeier A."/>
            <person name="Kalinowski J."/>
            <person name="Ruckert C."/>
        </authorList>
    </citation>
    <scope>NUCLEOTIDE SEQUENCE</scope>
    <source>
        <strain evidence="4">CGMCC 1.12919</strain>
    </source>
</reference>
<dbReference type="GO" id="GO:0016787">
    <property type="term" value="F:hydrolase activity"/>
    <property type="evidence" value="ECO:0007669"/>
    <property type="project" value="UniProtKB-KW"/>
</dbReference>
<dbReference type="SUPFAM" id="SSF53474">
    <property type="entry name" value="alpha/beta-Hydrolases"/>
    <property type="match status" value="1"/>
</dbReference>
<accession>A0A916TVZ3</accession>
<reference evidence="4" key="2">
    <citation type="submission" date="2020-09" db="EMBL/GenBank/DDBJ databases">
        <authorList>
            <person name="Sun Q."/>
            <person name="Zhou Y."/>
        </authorList>
    </citation>
    <scope>NUCLEOTIDE SEQUENCE</scope>
    <source>
        <strain evidence="4">CGMCC 1.12919</strain>
    </source>
</reference>
<dbReference type="PANTHER" id="PTHR10655">
    <property type="entry name" value="LYSOPHOSPHOLIPASE-RELATED"/>
    <property type="match status" value="1"/>
</dbReference>
<organism evidence="4 5">
    <name type="scientific">Chelatococcus reniformis</name>
    <dbReference type="NCBI Taxonomy" id="1494448"/>
    <lineage>
        <taxon>Bacteria</taxon>
        <taxon>Pseudomonadati</taxon>
        <taxon>Pseudomonadota</taxon>
        <taxon>Alphaproteobacteria</taxon>
        <taxon>Hyphomicrobiales</taxon>
        <taxon>Chelatococcaceae</taxon>
        <taxon>Chelatococcus</taxon>
    </lineage>
</organism>
<dbReference type="AlphaFoldDB" id="A0A916TVZ3"/>